<evidence type="ECO:0000313" key="1">
    <source>
        <dbReference type="EMBL" id="CAH6723367.1"/>
    </source>
</evidence>
<keyword evidence="1" id="KW-0032">Aminotransferase</keyword>
<accession>A0ACA9YE58</accession>
<keyword evidence="1" id="KW-0808">Transferase</keyword>
<protein>
    <submittedName>
        <fullName evidence="1">Aspartate aminotransferase, cytoplasmic</fullName>
    </submittedName>
</protein>
<gene>
    <name evidence="1" type="ORF">CLIB1444_14S02476</name>
</gene>
<sequence length="397" mass="44730">MTAHDFFADLPSVQTDESNALKMKLHADSHPNKLDISAGVYRADTGKAYEFPSIKKAKDVLFEENPSHEYNLSVGIKEFNAIAEEISFGKTDDSIVTCQTLSGTGACSLGIKFLIKCCGITNFYVGVPTWPNYIPMAESLGGIVKKYNYYDDETRDVKFDEIVSTLEGASGKDSAFIFQAVAHNPTGMDLSEDQWKKITEIMKRKKLIAVIDSAYQGLSSGSIEKDRRAIEIFHESGLQFIVCQSFSKKMGIYGERVGAVHVVTYDQHKQVQDQLRSLIRKEYSSAPAYGARIATTVYTQFKDQWYEELLAISEDLKAKRQKLYDQLKENNVPGDFEHLLTSTGMFWWTGIKRETVSRLTDEHHVYLPKTGRVNIAGLNDKNIPYFVKALKESLEVC</sequence>
<keyword evidence="2" id="KW-1185">Reference proteome</keyword>
<comment type="caution">
    <text evidence="1">The sequence shown here is derived from an EMBL/GenBank/DDBJ whole genome shotgun (WGS) entry which is preliminary data.</text>
</comment>
<organism evidence="1 2">
    <name type="scientific">[Candida] jaroonii</name>
    <dbReference type="NCBI Taxonomy" id="467808"/>
    <lineage>
        <taxon>Eukaryota</taxon>
        <taxon>Fungi</taxon>
        <taxon>Dikarya</taxon>
        <taxon>Ascomycota</taxon>
        <taxon>Saccharomycotina</taxon>
        <taxon>Pichiomycetes</taxon>
        <taxon>Debaryomycetaceae</taxon>
        <taxon>Yamadazyma</taxon>
    </lineage>
</organism>
<dbReference type="Proteomes" id="UP001152531">
    <property type="component" value="Unassembled WGS sequence"/>
</dbReference>
<proteinExistence type="predicted"/>
<reference evidence="1" key="1">
    <citation type="submission" date="2022-06" db="EMBL/GenBank/DDBJ databases">
        <authorList>
            <person name="Legras J.-L."/>
            <person name="Devillers H."/>
            <person name="Grondin C."/>
        </authorList>
    </citation>
    <scope>NUCLEOTIDE SEQUENCE</scope>
    <source>
        <strain evidence="1">CLIB 1444</strain>
    </source>
</reference>
<dbReference type="EMBL" id="CALSDN010000014">
    <property type="protein sequence ID" value="CAH6723367.1"/>
    <property type="molecule type" value="Genomic_DNA"/>
</dbReference>
<evidence type="ECO:0000313" key="2">
    <source>
        <dbReference type="Proteomes" id="UP001152531"/>
    </source>
</evidence>
<name>A0ACA9YE58_9ASCO</name>